<sequence>MSTLTGKASNGMPEHFVFPSDQHPNNKILCISHGNKSYAFASTFPENTTLLKGLTFIADSFYDYENPWHGLNAVAGFFAWMRDNECKKPRRFLLFKNGEVVKRVGNWVYNLMKAGLGGEVVEVESLEGRDGEVVCFERAVVMRRGLGGMSGKMRNGLFEMLRLSYNMEHKRIPLGMAPGEIRNAIRSFNSLLEKFSESFKAYKGLETGPYGGR</sequence>
<evidence type="ECO:0000313" key="1">
    <source>
        <dbReference type="EMBL" id="KAJ0989905.1"/>
    </source>
</evidence>
<organism evidence="1 2">
    <name type="scientific">Dioscorea zingiberensis</name>
    <dbReference type="NCBI Taxonomy" id="325984"/>
    <lineage>
        <taxon>Eukaryota</taxon>
        <taxon>Viridiplantae</taxon>
        <taxon>Streptophyta</taxon>
        <taxon>Embryophyta</taxon>
        <taxon>Tracheophyta</taxon>
        <taxon>Spermatophyta</taxon>
        <taxon>Magnoliopsida</taxon>
        <taxon>Liliopsida</taxon>
        <taxon>Dioscoreales</taxon>
        <taxon>Dioscoreaceae</taxon>
        <taxon>Dioscorea</taxon>
    </lineage>
</organism>
<dbReference type="AlphaFoldDB" id="A0A9D5DGI3"/>
<gene>
    <name evidence="1" type="ORF">J5N97_008261</name>
</gene>
<evidence type="ECO:0000313" key="2">
    <source>
        <dbReference type="Proteomes" id="UP001085076"/>
    </source>
</evidence>
<comment type="caution">
    <text evidence="1">The sequence shown here is derived from an EMBL/GenBank/DDBJ whole genome shotgun (WGS) entry which is preliminary data.</text>
</comment>
<dbReference type="Proteomes" id="UP001085076">
    <property type="component" value="Miscellaneous, Linkage group lg01"/>
</dbReference>
<dbReference type="OrthoDB" id="529273at2759"/>
<reference evidence="1" key="2">
    <citation type="journal article" date="2022" name="Hortic Res">
        <title>The genome of Dioscorea zingiberensis sheds light on the biosynthesis, origin and evolution of the medicinally important diosgenin saponins.</title>
        <authorList>
            <person name="Li Y."/>
            <person name="Tan C."/>
            <person name="Li Z."/>
            <person name="Guo J."/>
            <person name="Li S."/>
            <person name="Chen X."/>
            <person name="Wang C."/>
            <person name="Dai X."/>
            <person name="Yang H."/>
            <person name="Song W."/>
            <person name="Hou L."/>
            <person name="Xu J."/>
            <person name="Tong Z."/>
            <person name="Xu A."/>
            <person name="Yuan X."/>
            <person name="Wang W."/>
            <person name="Yang Q."/>
            <person name="Chen L."/>
            <person name="Sun Z."/>
            <person name="Wang K."/>
            <person name="Pan B."/>
            <person name="Chen J."/>
            <person name="Bao Y."/>
            <person name="Liu F."/>
            <person name="Qi X."/>
            <person name="Gang D.R."/>
            <person name="Wen J."/>
            <person name="Li J."/>
        </authorList>
    </citation>
    <scope>NUCLEOTIDE SEQUENCE</scope>
    <source>
        <strain evidence="1">Dzin_1.0</strain>
    </source>
</reference>
<accession>A0A9D5DGI3</accession>
<proteinExistence type="predicted"/>
<reference evidence="1" key="1">
    <citation type="submission" date="2021-03" db="EMBL/GenBank/DDBJ databases">
        <authorList>
            <person name="Li Z."/>
            <person name="Yang C."/>
        </authorList>
    </citation>
    <scope>NUCLEOTIDE SEQUENCE</scope>
    <source>
        <strain evidence="1">Dzin_1.0</strain>
        <tissue evidence="1">Leaf</tissue>
    </source>
</reference>
<keyword evidence="2" id="KW-1185">Reference proteome</keyword>
<protein>
    <submittedName>
        <fullName evidence="1">Uncharacterized protein</fullName>
    </submittedName>
</protein>
<name>A0A9D5DGI3_9LILI</name>
<dbReference type="EMBL" id="JAGGNH010000001">
    <property type="protein sequence ID" value="KAJ0989905.1"/>
    <property type="molecule type" value="Genomic_DNA"/>
</dbReference>